<dbReference type="SUPFAM" id="SSF55031">
    <property type="entry name" value="Bacterial exopeptidase dimerisation domain"/>
    <property type="match status" value="1"/>
</dbReference>
<dbReference type="PIRSF" id="PIRSF037227">
    <property type="entry name" value="Aminobenzoyl-glu_utiliz_pB"/>
    <property type="match status" value="1"/>
</dbReference>
<dbReference type="InterPro" id="IPR052030">
    <property type="entry name" value="Peptidase_M20/M20A_hydrolases"/>
</dbReference>
<dbReference type="FunFam" id="3.30.70.360:FF:000004">
    <property type="entry name" value="Peptidase M20 domain-containing protein 2"/>
    <property type="match status" value="1"/>
</dbReference>
<sequence>MKQYIAIITALLLVWPAYAASKKNKQPSLNNVAISYLDNSFQQYDALQKQIWANPELGFLETFSSSLLQKHLVENGFDIETGVAGMPTAFVATYGSGEPVIGILAEFDALPGLSQDTVPYRKPLVEGGNGHGCGHNVFGVGSVAGAVAIKQWLSEHKHAGTIKVFGTPAEEGGGGKVYMVRDGFFKNVDVILDWHPGTGNRVSVGTGTAIQMIDYSFTGKASHAAGAPDKGRSALDGVEAFNYMVNLLREHVPTSSRIHYVITNGGEAPNVVPEFAKVSYYIRSPKREVLKELTNWIEKAAEGAALGTQTKVSSEIISGFYEKLPNRKLAELVQKKLEIVGGIKYDARERTFAEEILKTVNRDSSALSEVARIAPLKEEEPSQGGGSSDVGDVSWNVPTVSFTTATFIPGSAGHSWQNVASDGTTIGTKSLINSAKVFALSAIELYTNPSYIEEVKEEFDKRRGNEFKYDPLLGDRKPALDYRVR</sequence>
<reference evidence="4 5" key="1">
    <citation type="submission" date="2020-07" db="EMBL/GenBank/DDBJ databases">
        <title>Genomic Encyclopedia of Type Strains, Phase IV (KMG-IV): sequencing the most valuable type-strain genomes for metagenomic binning, comparative biology and taxonomic classification.</title>
        <authorList>
            <person name="Goeker M."/>
        </authorList>
    </citation>
    <scope>NUCLEOTIDE SEQUENCE [LARGE SCALE GENOMIC DNA]</scope>
    <source>
        <strain evidence="4 5">DSM 23697</strain>
    </source>
</reference>
<accession>A0A8E1ZUV2</accession>
<dbReference type="Pfam" id="PF07687">
    <property type="entry name" value="M20_dimer"/>
    <property type="match status" value="1"/>
</dbReference>
<gene>
    <name evidence="4" type="ORF">F5613_000270</name>
</gene>
<evidence type="ECO:0000313" key="4">
    <source>
        <dbReference type="EMBL" id="NYI48225.1"/>
    </source>
</evidence>
<dbReference type="InterPro" id="IPR017145">
    <property type="entry name" value="Aminobenzoyl-glu_utiliz_pB"/>
</dbReference>
<dbReference type="Gene3D" id="3.30.70.360">
    <property type="match status" value="1"/>
</dbReference>
<dbReference type="NCBIfam" id="TIGR01891">
    <property type="entry name" value="amidohydrolases"/>
    <property type="match status" value="1"/>
</dbReference>
<keyword evidence="1" id="KW-0378">Hydrolase</keyword>
<feature type="chain" id="PRO_5034087836" evidence="2">
    <location>
        <begin position="20"/>
        <end position="485"/>
    </location>
</feature>
<dbReference type="InterPro" id="IPR002933">
    <property type="entry name" value="Peptidase_M20"/>
</dbReference>
<dbReference type="GO" id="GO:0071713">
    <property type="term" value="F:para-aminobenzoyl-glutamate hydrolase activity"/>
    <property type="evidence" value="ECO:0007669"/>
    <property type="project" value="TreeGrafter"/>
</dbReference>
<evidence type="ECO:0000313" key="5">
    <source>
        <dbReference type="Proteomes" id="UP000574332"/>
    </source>
</evidence>
<organism evidence="4 5">
    <name type="scientific">Macellibacteroides fermentans</name>
    <dbReference type="NCBI Taxonomy" id="879969"/>
    <lineage>
        <taxon>Bacteria</taxon>
        <taxon>Pseudomonadati</taxon>
        <taxon>Bacteroidota</taxon>
        <taxon>Bacteroidia</taxon>
        <taxon>Bacteroidales</taxon>
        <taxon>Porphyromonadaceae</taxon>
        <taxon>Macellibacteroides</taxon>
    </lineage>
</organism>
<dbReference type="GO" id="GO:0046657">
    <property type="term" value="P:folic acid catabolic process"/>
    <property type="evidence" value="ECO:0007669"/>
    <property type="project" value="TreeGrafter"/>
</dbReference>
<dbReference type="GO" id="GO:0005737">
    <property type="term" value="C:cytoplasm"/>
    <property type="evidence" value="ECO:0007669"/>
    <property type="project" value="TreeGrafter"/>
</dbReference>
<dbReference type="EMBL" id="JACCCY010000001">
    <property type="protein sequence ID" value="NYI48225.1"/>
    <property type="molecule type" value="Genomic_DNA"/>
</dbReference>
<dbReference type="InterPro" id="IPR011650">
    <property type="entry name" value="Peptidase_M20_dimer"/>
</dbReference>
<dbReference type="RefSeq" id="WP_179398376.1">
    <property type="nucleotide sequence ID" value="NZ_JACCCY010000001.1"/>
</dbReference>
<dbReference type="PANTHER" id="PTHR30575:SF0">
    <property type="entry name" value="XAA-ARG DIPEPTIDASE"/>
    <property type="match status" value="1"/>
</dbReference>
<feature type="signal peptide" evidence="2">
    <location>
        <begin position="1"/>
        <end position="19"/>
    </location>
</feature>
<keyword evidence="2" id="KW-0732">Signal</keyword>
<dbReference type="InterPro" id="IPR036264">
    <property type="entry name" value="Bact_exopeptidase_dim_dom"/>
</dbReference>
<evidence type="ECO:0000259" key="3">
    <source>
        <dbReference type="Pfam" id="PF07687"/>
    </source>
</evidence>
<dbReference type="PANTHER" id="PTHR30575">
    <property type="entry name" value="PEPTIDASE M20"/>
    <property type="match status" value="1"/>
</dbReference>
<dbReference type="Proteomes" id="UP000574332">
    <property type="component" value="Unassembled WGS sequence"/>
</dbReference>
<comment type="caution">
    <text evidence="4">The sequence shown here is derived from an EMBL/GenBank/DDBJ whole genome shotgun (WGS) entry which is preliminary data.</text>
</comment>
<dbReference type="SUPFAM" id="SSF53187">
    <property type="entry name" value="Zn-dependent exopeptidases"/>
    <property type="match status" value="1"/>
</dbReference>
<dbReference type="Gene3D" id="3.40.630.10">
    <property type="entry name" value="Zn peptidases"/>
    <property type="match status" value="1"/>
</dbReference>
<evidence type="ECO:0000256" key="1">
    <source>
        <dbReference type="ARBA" id="ARBA00022801"/>
    </source>
</evidence>
<feature type="domain" description="Peptidase M20 dimerisation" evidence="3">
    <location>
        <begin position="217"/>
        <end position="304"/>
    </location>
</feature>
<keyword evidence="5" id="KW-1185">Reference proteome</keyword>
<dbReference type="Pfam" id="PF01546">
    <property type="entry name" value="Peptidase_M20"/>
    <property type="match status" value="1"/>
</dbReference>
<dbReference type="AlphaFoldDB" id="A0A8E1ZUV2"/>
<proteinExistence type="predicted"/>
<name>A0A8E1ZUV2_9PORP</name>
<evidence type="ECO:0000256" key="2">
    <source>
        <dbReference type="SAM" id="SignalP"/>
    </source>
</evidence>
<dbReference type="InterPro" id="IPR017439">
    <property type="entry name" value="Amidohydrolase"/>
</dbReference>
<dbReference type="GO" id="GO:0016805">
    <property type="term" value="F:dipeptidase activity"/>
    <property type="evidence" value="ECO:0007669"/>
    <property type="project" value="TreeGrafter"/>
</dbReference>
<protein>
    <submittedName>
        <fullName evidence="4">Aminobenzoyl-glutamate utilization protein B</fullName>
    </submittedName>
</protein>